<sequence length="305" mass="32478">MQKLVQAFPIWTILASGLALIEPSWFTWFSGSLITWGLGIIMLSMGLTLKFDDFAEIARSPKGSLVGVALQYTIMPLLGWLIANFFNLPTELMVGLILVACCPGGTASNVICYLAKANVALSVAMTAVSTLLAVIMTPLLTTWLVGSKVEVNTMGLFLGTLKVVILPICLGLLMSRFTPVLTSRLRVFSPLVAVIVIVLIVASIIGAGRDQIIASAVNLIAAVFTLHALGFSIAFWAGYWVTGSAQDARAISIEVGMQNSGLGAYLARSNFANPATAIPSAVSSLFHCVIGSIVAAWWSRRKNNQ</sequence>
<dbReference type="PANTHER" id="PTHR10361:SF28">
    <property type="entry name" value="P3 PROTEIN-RELATED"/>
    <property type="match status" value="1"/>
</dbReference>
<dbReference type="PANTHER" id="PTHR10361">
    <property type="entry name" value="SODIUM-BILE ACID COTRANSPORTER"/>
    <property type="match status" value="1"/>
</dbReference>
<dbReference type="Gene3D" id="1.20.1530.20">
    <property type="match status" value="1"/>
</dbReference>
<accession>A0ABV2BYA6</accession>
<evidence type="ECO:0000313" key="2">
    <source>
        <dbReference type="Proteomes" id="UP001548189"/>
    </source>
</evidence>
<dbReference type="InterPro" id="IPR002657">
    <property type="entry name" value="BilAc:Na_symport/Acr3"/>
</dbReference>
<comment type="caution">
    <text evidence="1">The sequence shown here is derived from an EMBL/GenBank/DDBJ whole genome shotgun (WGS) entry which is preliminary data.</text>
</comment>
<gene>
    <name evidence="1" type="ORF">ABVT43_17305</name>
</gene>
<proteinExistence type="predicted"/>
<protein>
    <submittedName>
        <fullName evidence="1">Bile acid:sodium symporter family protein</fullName>
    </submittedName>
</protein>
<name>A0ABV2BYA6_9GAMM</name>
<dbReference type="Proteomes" id="UP001548189">
    <property type="component" value="Unassembled WGS sequence"/>
</dbReference>
<dbReference type="InterPro" id="IPR038770">
    <property type="entry name" value="Na+/solute_symporter_sf"/>
</dbReference>
<reference evidence="1 2" key="1">
    <citation type="submission" date="2024-06" db="EMBL/GenBank/DDBJ databases">
        <authorList>
            <person name="Li F."/>
        </authorList>
    </citation>
    <scope>NUCLEOTIDE SEQUENCE [LARGE SCALE GENOMIC DNA]</scope>
    <source>
        <strain evidence="1 2">GXAS 311</strain>
    </source>
</reference>
<organism evidence="1 2">
    <name type="scientific">Aliikangiella maris</name>
    <dbReference type="NCBI Taxonomy" id="3162458"/>
    <lineage>
        <taxon>Bacteria</taxon>
        <taxon>Pseudomonadati</taxon>
        <taxon>Pseudomonadota</taxon>
        <taxon>Gammaproteobacteria</taxon>
        <taxon>Oceanospirillales</taxon>
        <taxon>Pleioneaceae</taxon>
        <taxon>Aliikangiella</taxon>
    </lineage>
</organism>
<evidence type="ECO:0000313" key="1">
    <source>
        <dbReference type="EMBL" id="MET1256903.1"/>
    </source>
</evidence>
<dbReference type="Pfam" id="PF01758">
    <property type="entry name" value="SBF"/>
    <property type="match status" value="1"/>
</dbReference>
<dbReference type="InterPro" id="IPR004710">
    <property type="entry name" value="Bilac:Na_transpt"/>
</dbReference>
<keyword evidence="2" id="KW-1185">Reference proteome</keyword>
<dbReference type="EMBL" id="JBEVCJ010000030">
    <property type="protein sequence ID" value="MET1256903.1"/>
    <property type="molecule type" value="Genomic_DNA"/>
</dbReference>